<feature type="region of interest" description="Disordered" evidence="15">
    <location>
        <begin position="714"/>
        <end position="738"/>
    </location>
</feature>
<feature type="compositionally biased region" description="Basic and acidic residues" evidence="15">
    <location>
        <begin position="546"/>
        <end position="555"/>
    </location>
</feature>
<evidence type="ECO:0000313" key="17">
    <source>
        <dbReference type="EMBL" id="KAJ3599676.1"/>
    </source>
</evidence>
<feature type="domain" description="Cadherin" evidence="16">
    <location>
        <begin position="845"/>
        <end position="947"/>
    </location>
</feature>
<evidence type="ECO:0000256" key="6">
    <source>
        <dbReference type="ARBA" id="ARBA00022837"/>
    </source>
</evidence>
<gene>
    <name evidence="17" type="ORF">NHX12_033632</name>
</gene>
<evidence type="ECO:0000256" key="15">
    <source>
        <dbReference type="SAM" id="MobiDB-lite"/>
    </source>
</evidence>
<feature type="domain" description="Cadherin" evidence="16">
    <location>
        <begin position="237"/>
        <end position="318"/>
    </location>
</feature>
<evidence type="ECO:0000256" key="4">
    <source>
        <dbReference type="ARBA" id="ARBA00022723"/>
    </source>
</evidence>
<organism evidence="17 18">
    <name type="scientific">Muraenolepis orangiensis</name>
    <name type="common">Patagonian moray cod</name>
    <dbReference type="NCBI Taxonomy" id="630683"/>
    <lineage>
        <taxon>Eukaryota</taxon>
        <taxon>Metazoa</taxon>
        <taxon>Chordata</taxon>
        <taxon>Craniata</taxon>
        <taxon>Vertebrata</taxon>
        <taxon>Euteleostomi</taxon>
        <taxon>Actinopterygii</taxon>
        <taxon>Neopterygii</taxon>
        <taxon>Teleostei</taxon>
        <taxon>Neoteleostei</taxon>
        <taxon>Acanthomorphata</taxon>
        <taxon>Zeiogadaria</taxon>
        <taxon>Gadariae</taxon>
        <taxon>Gadiformes</taxon>
        <taxon>Muraenolepidoidei</taxon>
        <taxon>Muraenolepididae</taxon>
        <taxon>Muraenolepis</taxon>
    </lineage>
</organism>
<evidence type="ECO:0000256" key="9">
    <source>
        <dbReference type="ARBA" id="ARBA00022989"/>
    </source>
</evidence>
<dbReference type="Pfam" id="PF00028">
    <property type="entry name" value="Cadherin"/>
    <property type="match status" value="5"/>
</dbReference>
<keyword evidence="4" id="KW-0479">Metal-binding</keyword>
<dbReference type="GO" id="GO:0002009">
    <property type="term" value="P:morphogenesis of an epithelium"/>
    <property type="evidence" value="ECO:0007669"/>
    <property type="project" value="UniProtKB-ARBA"/>
</dbReference>
<keyword evidence="8" id="KW-0965">Cell junction</keyword>
<feature type="region of interest" description="Disordered" evidence="15">
    <location>
        <begin position="1404"/>
        <end position="1439"/>
    </location>
</feature>
<dbReference type="GO" id="GO:0030057">
    <property type="term" value="C:desmosome"/>
    <property type="evidence" value="ECO:0007669"/>
    <property type="project" value="UniProtKB-SubCell"/>
</dbReference>
<dbReference type="PROSITE" id="PS00232">
    <property type="entry name" value="CADHERIN_1"/>
    <property type="match status" value="4"/>
</dbReference>
<keyword evidence="3 13" id="KW-0812">Transmembrane</keyword>
<feature type="compositionally biased region" description="Polar residues" evidence="15">
    <location>
        <begin position="556"/>
        <end position="586"/>
    </location>
</feature>
<keyword evidence="11" id="KW-0325">Glycoprotein</keyword>
<feature type="compositionally biased region" description="Low complexity" evidence="15">
    <location>
        <begin position="1430"/>
        <end position="1439"/>
    </location>
</feature>
<feature type="region of interest" description="Disordered" evidence="15">
    <location>
        <begin position="497"/>
        <end position="518"/>
    </location>
</feature>
<feature type="region of interest" description="Disordered" evidence="15">
    <location>
        <begin position="1805"/>
        <end position="1843"/>
    </location>
</feature>
<feature type="domain" description="Cadherin" evidence="16">
    <location>
        <begin position="124"/>
        <end position="236"/>
    </location>
</feature>
<comment type="function">
    <text evidence="14">A component of desmosome cell-cell junctions which are required for positive regulation of cellular adhesion. Involved in the interaction of plaque proteins and intermediate filaments mediating cell-cell adhesion.</text>
</comment>
<dbReference type="SMART" id="SM00112">
    <property type="entry name" value="CA"/>
    <property type="match status" value="6"/>
</dbReference>
<feature type="domain" description="Cadherin" evidence="16">
    <location>
        <begin position="322"/>
        <end position="426"/>
    </location>
</feature>
<evidence type="ECO:0000313" key="18">
    <source>
        <dbReference type="Proteomes" id="UP001148018"/>
    </source>
</evidence>
<dbReference type="Proteomes" id="UP001148018">
    <property type="component" value="Unassembled WGS sequence"/>
</dbReference>
<dbReference type="InterPro" id="IPR050971">
    <property type="entry name" value="Cadherin-domain_protein"/>
</dbReference>
<evidence type="ECO:0000256" key="1">
    <source>
        <dbReference type="ARBA" id="ARBA00004568"/>
    </source>
</evidence>
<comment type="subcellular location">
    <subcellularLocation>
        <location evidence="1">Cell junction</location>
        <location evidence="1">Desmosome</location>
    </subcellularLocation>
    <subcellularLocation>
        <location evidence="13">Cell membrane</location>
        <topology evidence="13">Single-pass type I membrane protein</topology>
    </subcellularLocation>
</comment>
<dbReference type="InterPro" id="IPR009122">
    <property type="entry name" value="Desmosomal_cadherin"/>
</dbReference>
<feature type="compositionally biased region" description="Polar residues" evidence="15">
    <location>
        <begin position="1805"/>
        <end position="1820"/>
    </location>
</feature>
<feature type="domain" description="Cadherin" evidence="16">
    <location>
        <begin position="948"/>
        <end position="1098"/>
    </location>
</feature>
<proteinExistence type="predicted"/>
<dbReference type="PANTHER" id="PTHR24025:SF1">
    <property type="entry name" value="DESMOGLEIN-2"/>
    <property type="match status" value="1"/>
</dbReference>
<dbReference type="FunFam" id="2.60.40.60:FF:000068">
    <property type="entry name" value="Desmoglein 1"/>
    <property type="match status" value="2"/>
</dbReference>
<dbReference type="FunFam" id="2.60.40.60:FF:000083">
    <property type="entry name" value="Desmoglein 1"/>
    <property type="match status" value="1"/>
</dbReference>
<dbReference type="GO" id="GO:0005509">
    <property type="term" value="F:calcium ion binding"/>
    <property type="evidence" value="ECO:0007669"/>
    <property type="project" value="UniProtKB-UniRule"/>
</dbReference>
<evidence type="ECO:0000259" key="16">
    <source>
        <dbReference type="PROSITE" id="PS50268"/>
    </source>
</evidence>
<evidence type="ECO:0000256" key="14">
    <source>
        <dbReference type="RuleBase" id="RU004358"/>
    </source>
</evidence>
<dbReference type="GO" id="GO:0007156">
    <property type="term" value="P:homophilic cell adhesion via plasma membrane adhesion molecules"/>
    <property type="evidence" value="ECO:0007669"/>
    <property type="project" value="InterPro"/>
</dbReference>
<evidence type="ECO:0000256" key="10">
    <source>
        <dbReference type="ARBA" id="ARBA00023136"/>
    </source>
</evidence>
<dbReference type="Gene3D" id="2.60.40.60">
    <property type="entry name" value="Cadherins"/>
    <property type="match status" value="9"/>
</dbReference>
<dbReference type="InterPro" id="IPR020894">
    <property type="entry name" value="Cadherin_CS"/>
</dbReference>
<comment type="caution">
    <text evidence="17">The sequence shown here is derived from an EMBL/GenBank/DDBJ whole genome shotgun (WGS) entry which is preliminary data.</text>
</comment>
<evidence type="ECO:0000256" key="11">
    <source>
        <dbReference type="ARBA" id="ARBA00023180"/>
    </source>
</evidence>
<sequence length="2496" mass="268879">MSGTTRGGGVLRRQRRDWVVPPQKLRENMDYTAKRFVAKIRSDFDVQGTMYYSLMGHGASQPPLNLFVVEENTGLVRLFGILDREERDEYTLTGEARFRNGTVAEENIDLTIKVMDENDNPPVFVQIPAARVKESSQPGTLVAQLNASDADEINTLHSKIAYHITKQEPLDGSHYFYVERDMGAIYVKEATLDRERVSFYTLTIEGADMDGGAGGFTATTTVEIQVTDINDNEPTLEKDEYECSIVENVRGVEVIRLKALDKDEQNTDNWFAVFDIISGNKDNIFSIKTDPATNEGIIMLEKPVDFEETPDIKLGVVVKPLQVSENQDPDMLLEVIGIYQATDVDSGKPAENVQYAKGHDPDNWLSVDPETSEIRLNKFPDRESRYLINGTYYATILAISNGIPSKTATGTIAIHVADANDNCPKLTNNLEYICSGTERKASHPSDSLLANDVLLVYEYEGQDSPVGSMGCCSLLEVDDDLRFLDDLDVKFKTLAEMCSPEPPSPPNPPQTVPTHNKTVQPKVEQVTRPLGVKESKPVHINNDRITRSHSTDRLRQSSTVNSGSFNTSSTINRGHLNTSSTVNRGHLNTSSTVNQGYFNTSPTVKSPSGTAAQPGTRSPLANVAMAVLPSCYQTVLLQQQPLFYSTASIPMTCIIQPQLQCPALMAEGLVDGSLHGAVLFNRSPADLTDYMSGGGQASGVFTFPRAAARNIKDGHKVRSGSEGPSGAGLGAHGDRGLQENKDYTDRVYIAKIRSDMDENDRVEYSLHGEGADKPPINLFKIDPNNGFVRITGILDREKKDCYYLSGKAKFRNGTTAEEDIPLKVIVLDENDNPPYFRLLMGNTTESSKKGRFVMQVQGIDDDQEGTINAEIAYTIINQEPSGNGSMFSIDKKTGKLYVNEPTLDRETIDFYTLTIEGTDMGGGPQGLRGTGKVEIKVTDINDNVPTLEKDEYDGTVDENVADVVVMKIKAMDKDLKHTDNWEAVFEIVKGNEDGLFSIETDKATNEGVLKLIKAVDFEALQMLELGYAKVYDPDNWVTIDGETAEIKLNKVPDRESKFLKNGTYFAKILCMTQDNPSKTSTGTIAIKVMDSNDHCPTLTTTSESLCSDQKTVYITGVDEDVKPNGAPLNFTIVPEGTQGEWDLEIINETTAALHSRKSLWPGVYTLEVEVADEQGVSCPANEIFELHVCTCSALLETCGPRVAKSHTTSMELAAPALGLLLSAMCLLLFLPLLLLFCQCGGANYIFPEQFADLPFDAKEHLISYHTEGKGDDKEVPLLSVPVAMGPAKTTEAIRKQDKAQCALPMKDSLLVYDYEGQGSAAGSVSCSSLVDSDNDLQFLDDLGTKFKTLSEICIPRVPQPPTSTFEHVTKNAVNRSIETPILKPKIEHVSKNIDVKTTKTKNISSNNVNISKSSGSTLNTSRQSLMHPRAASSSSSSSQVTKVKSVKSAALAPAGKMVLVQQQQPMYYTTAPMMQPMQYIPVGQSQLQNMVFAGSHAGSSGAQSVFVVNGAQSPLTGMVINNATGSGSVSPTMLGVPGSPGNPSWKILAPGAGGAYTLVGSSEAQGFSSVSAQGTLPRGEILVKDATSGVSPTMLMPGGPSWNLMAPGAGGTYTLVEAMHGSSEAQGFSSVSAQGNLPRGEILVKDATSGVSPTMLMPGGSSWNLMAPGAGGTYTLVEAKHGSSEAQGFSSVSAQGTLPRGEILVKDATSGVSPTMLMPGGPSWNLMAPGAGGTYMLVEAKHGSSEAQAFSPVSVQGTLPRGEILVKEATSGVSPIMLMPGSPGWNIMAPGAGGAYTLVETTLTSSQGQVSNPGSPQDTVSGGGTSVKEAAPPQGALSQAAKGSVNGIWPEHTISTAGRVILSAGDDWVGNTGQIMLESGREEGPCAKESGEGYILAGQLQLTQSEAGAAGISHSVAVTSVTPKDEKTTDHDFTLNETVSNKQIYQKPEETYDNLAIMQSQNTEELMGTNKGEPALLVASQSVSEDFSIVAEVSTIEGSLDLAGVAEGTLLLTPEEELGLPIKHHGLFQYEQVDEAISTDNEHKLEEGQNQPYVPPNSMDSSAIRPESSAILAETSVHIEHKEDKSEEFEIEPKGRQFVEEIKEVQASSLPKDEHQEPVQYTDEGVSNGDIAMPQHTVEDILGVGDDLVGNTGQIMLESGREEGPCAKESGEGHILAGQLQLTQSEAGAAGISHSVAETSISPKDEKTTDNGFTLKETVSNKQIYQIPEETYDNLAIMQSQNTEELIESHKGEPALLVASQSVSEDFSIVEEVSTIEGSLDLAGVAEGTLLLTPEDKLGLPIKHHGIFQYEKVDEAISTDNEHILEEGQNQPYAPPNSSSIRPESSAILAEASVHIEHEEDTSEGFEIEPKGRQFVEEMKDVQASSLPKDEQQEPVQYTDVGVSNGDIAMPQHTVEDSGSCHEKVSLELNIAQSMALEPDMPLSNEENDGSVTLKLDSPVPPKCSDTQDTEMNGQVEDYNTPAEKLDSDEYHELPK</sequence>
<keyword evidence="7 13" id="KW-0130">Cell adhesion</keyword>
<keyword evidence="10" id="KW-0472">Membrane</keyword>
<protein>
    <recommendedName>
        <fullName evidence="16">Cadherin domain-containing protein</fullName>
    </recommendedName>
</protein>
<dbReference type="Gene3D" id="4.10.900.10">
    <property type="entry name" value="TCF3-CBD (Catenin binding domain)"/>
    <property type="match status" value="2"/>
</dbReference>
<keyword evidence="18" id="KW-1185">Reference proteome</keyword>
<dbReference type="PRINTS" id="PR01818">
    <property type="entry name" value="DESMOCADHERN"/>
</dbReference>
<feature type="region of interest" description="Disordered" evidence="15">
    <location>
        <begin position="2189"/>
        <end position="2211"/>
    </location>
</feature>
<evidence type="ECO:0000256" key="8">
    <source>
        <dbReference type="ARBA" id="ARBA00022949"/>
    </source>
</evidence>
<dbReference type="GO" id="GO:0045216">
    <property type="term" value="P:cell-cell junction organization"/>
    <property type="evidence" value="ECO:0007669"/>
    <property type="project" value="UniProtKB-ARBA"/>
</dbReference>
<dbReference type="FunFam" id="2.60.40.60:FF:000074">
    <property type="entry name" value="Desmoglein 4"/>
    <property type="match status" value="1"/>
</dbReference>
<dbReference type="InterPro" id="IPR002126">
    <property type="entry name" value="Cadherin-like_dom"/>
</dbReference>
<dbReference type="PROSITE" id="PS50268">
    <property type="entry name" value="CADHERIN_2"/>
    <property type="match status" value="7"/>
</dbReference>
<evidence type="ECO:0000256" key="5">
    <source>
        <dbReference type="ARBA" id="ARBA00022737"/>
    </source>
</evidence>
<keyword evidence="5" id="KW-0677">Repeat</keyword>
<dbReference type="CDD" id="cd11304">
    <property type="entry name" value="Cadherin_repeat"/>
    <property type="match status" value="6"/>
</dbReference>
<reference evidence="17" key="1">
    <citation type="submission" date="2022-07" db="EMBL/GenBank/DDBJ databases">
        <title>Chromosome-level genome of Muraenolepis orangiensis.</title>
        <authorList>
            <person name="Kim J."/>
        </authorList>
    </citation>
    <scope>NUCLEOTIDE SEQUENCE</scope>
    <source>
        <strain evidence="17">KU_S4_2022</strain>
        <tissue evidence="17">Muscle</tissue>
    </source>
</reference>
<evidence type="ECO:0000256" key="13">
    <source>
        <dbReference type="RuleBase" id="RU003318"/>
    </source>
</evidence>
<evidence type="ECO:0000256" key="12">
    <source>
        <dbReference type="PROSITE-ProRule" id="PRU00043"/>
    </source>
</evidence>
<dbReference type="InterPro" id="IPR000233">
    <property type="entry name" value="Cadherin_Y-type_LIR"/>
</dbReference>
<feature type="compositionally biased region" description="Low complexity" evidence="15">
    <location>
        <begin position="1404"/>
        <end position="1414"/>
    </location>
</feature>
<feature type="region of interest" description="Disordered" evidence="15">
    <location>
        <begin position="546"/>
        <end position="586"/>
    </location>
</feature>
<feature type="region of interest" description="Disordered" evidence="15">
    <location>
        <begin position="2437"/>
        <end position="2496"/>
    </location>
</feature>
<accession>A0A9Q0E3R6</accession>
<dbReference type="EMBL" id="JANIIK010000048">
    <property type="protein sequence ID" value="KAJ3599676.1"/>
    <property type="molecule type" value="Genomic_DNA"/>
</dbReference>
<dbReference type="PRINTS" id="PR00205">
    <property type="entry name" value="CADHERIN"/>
</dbReference>
<keyword evidence="2" id="KW-1003">Cell membrane</keyword>
<dbReference type="InterPro" id="IPR015919">
    <property type="entry name" value="Cadherin-like_sf"/>
</dbReference>
<dbReference type="SUPFAM" id="SSF49313">
    <property type="entry name" value="Cadherin-like"/>
    <property type="match status" value="8"/>
</dbReference>
<feature type="domain" description="Cadherin" evidence="16">
    <location>
        <begin position="754"/>
        <end position="836"/>
    </location>
</feature>
<dbReference type="OrthoDB" id="8961010at2759"/>
<dbReference type="InterPro" id="IPR027397">
    <property type="entry name" value="Catenin-bd_sf"/>
</dbReference>
<dbReference type="GO" id="GO:0005886">
    <property type="term" value="C:plasma membrane"/>
    <property type="evidence" value="ECO:0007669"/>
    <property type="project" value="UniProtKB-SubCell"/>
</dbReference>
<feature type="compositionally biased region" description="Basic and acidic residues" evidence="15">
    <location>
        <begin position="2484"/>
        <end position="2496"/>
    </location>
</feature>
<dbReference type="PANTHER" id="PTHR24025">
    <property type="entry name" value="DESMOGLEIN FAMILY MEMBER"/>
    <property type="match status" value="1"/>
</dbReference>
<evidence type="ECO:0000256" key="2">
    <source>
        <dbReference type="ARBA" id="ARBA00022475"/>
    </source>
</evidence>
<feature type="domain" description="Cadherin" evidence="16">
    <location>
        <begin position="42"/>
        <end position="124"/>
    </location>
</feature>
<evidence type="ECO:0000256" key="7">
    <source>
        <dbReference type="ARBA" id="ARBA00022889"/>
    </source>
</evidence>
<keyword evidence="6 12" id="KW-0106">Calcium</keyword>
<feature type="region of interest" description="Disordered" evidence="15">
    <location>
        <begin position="2042"/>
        <end position="2062"/>
    </location>
</feature>
<feature type="compositionally biased region" description="Pro residues" evidence="15">
    <location>
        <begin position="500"/>
        <end position="511"/>
    </location>
</feature>
<evidence type="ECO:0000256" key="3">
    <source>
        <dbReference type="ARBA" id="ARBA00022692"/>
    </source>
</evidence>
<dbReference type="Pfam" id="PF01049">
    <property type="entry name" value="CADH_Y-type_LIR"/>
    <property type="match status" value="2"/>
</dbReference>
<keyword evidence="9" id="KW-1133">Transmembrane helix</keyword>
<dbReference type="FunFam" id="2.60.40.60:FF:000011">
    <property type="entry name" value="Cadherin 1"/>
    <property type="match status" value="2"/>
</dbReference>
<name>A0A9Q0E3R6_9TELE</name>
<feature type="compositionally biased region" description="Polar residues" evidence="15">
    <location>
        <begin position="1415"/>
        <end position="1424"/>
    </location>
</feature>